<gene>
    <name evidence="2" type="ORF">CEXT_579601</name>
</gene>
<keyword evidence="1" id="KW-0812">Transmembrane</keyword>
<comment type="caution">
    <text evidence="2">The sequence shown here is derived from an EMBL/GenBank/DDBJ whole genome shotgun (WGS) entry which is preliminary data.</text>
</comment>
<evidence type="ECO:0000313" key="2">
    <source>
        <dbReference type="EMBL" id="GIY63815.1"/>
    </source>
</evidence>
<keyword evidence="1" id="KW-1133">Transmembrane helix</keyword>
<protein>
    <submittedName>
        <fullName evidence="2">Uncharacterized protein</fullName>
    </submittedName>
</protein>
<dbReference type="EMBL" id="BPLR01013788">
    <property type="protein sequence ID" value="GIY63815.1"/>
    <property type="molecule type" value="Genomic_DNA"/>
</dbReference>
<keyword evidence="1" id="KW-0472">Membrane</keyword>
<evidence type="ECO:0000256" key="1">
    <source>
        <dbReference type="SAM" id="Phobius"/>
    </source>
</evidence>
<organism evidence="2 3">
    <name type="scientific">Caerostris extrusa</name>
    <name type="common">Bark spider</name>
    <name type="synonym">Caerostris bankana</name>
    <dbReference type="NCBI Taxonomy" id="172846"/>
    <lineage>
        <taxon>Eukaryota</taxon>
        <taxon>Metazoa</taxon>
        <taxon>Ecdysozoa</taxon>
        <taxon>Arthropoda</taxon>
        <taxon>Chelicerata</taxon>
        <taxon>Arachnida</taxon>
        <taxon>Araneae</taxon>
        <taxon>Araneomorphae</taxon>
        <taxon>Entelegynae</taxon>
        <taxon>Araneoidea</taxon>
        <taxon>Araneidae</taxon>
        <taxon>Caerostris</taxon>
    </lineage>
</organism>
<proteinExistence type="predicted"/>
<name>A0AAV4V1H6_CAEEX</name>
<evidence type="ECO:0000313" key="3">
    <source>
        <dbReference type="Proteomes" id="UP001054945"/>
    </source>
</evidence>
<dbReference type="AlphaFoldDB" id="A0AAV4V1H6"/>
<reference evidence="2 3" key="1">
    <citation type="submission" date="2021-06" db="EMBL/GenBank/DDBJ databases">
        <title>Caerostris extrusa draft genome.</title>
        <authorList>
            <person name="Kono N."/>
            <person name="Arakawa K."/>
        </authorList>
    </citation>
    <scope>NUCLEOTIDE SEQUENCE [LARGE SCALE GENOMIC DNA]</scope>
</reference>
<sequence length="100" mass="11531">MELPASVAGSNSTWKGVCKWTTTYYLWTTLLTYTMGHYTMLHYGLVIGEFFFFSIRSGLYNYPCMEQPASVADSNSTWNGVCKWTTTYYLWTTLLDTIQC</sequence>
<keyword evidence="3" id="KW-1185">Reference proteome</keyword>
<accession>A0AAV4V1H6</accession>
<feature type="transmembrane region" description="Helical" evidence="1">
    <location>
        <begin position="35"/>
        <end position="55"/>
    </location>
</feature>
<dbReference type="Proteomes" id="UP001054945">
    <property type="component" value="Unassembled WGS sequence"/>
</dbReference>